<keyword evidence="2" id="KW-0808">Transferase</keyword>
<dbReference type="CDD" id="cd02440">
    <property type="entry name" value="AdoMet_MTases"/>
    <property type="match status" value="1"/>
</dbReference>
<keyword evidence="2" id="KW-0489">Methyltransferase</keyword>
<accession>A0A533I291</accession>
<evidence type="ECO:0000313" key="3">
    <source>
        <dbReference type="Proteomes" id="UP000315344"/>
    </source>
</evidence>
<dbReference type="AlphaFoldDB" id="A0A533I291"/>
<gene>
    <name evidence="2" type="ORF">DI616_18350</name>
</gene>
<dbReference type="InterPro" id="IPR029063">
    <property type="entry name" value="SAM-dependent_MTases_sf"/>
</dbReference>
<dbReference type="Proteomes" id="UP000315344">
    <property type="component" value="Unassembled WGS sequence"/>
</dbReference>
<dbReference type="Gene3D" id="3.40.50.150">
    <property type="entry name" value="Vaccinia Virus protein VP39"/>
    <property type="match status" value="1"/>
</dbReference>
<dbReference type="SUPFAM" id="SSF53335">
    <property type="entry name" value="S-adenosyl-L-methionine-dependent methyltransferases"/>
    <property type="match status" value="1"/>
</dbReference>
<reference evidence="2 3" key="1">
    <citation type="journal article" date="2017" name="Nat. Commun.">
        <title>In situ click chemistry generation of cyclooxygenase-2 inhibitors.</title>
        <authorList>
            <person name="Bhardwaj A."/>
            <person name="Kaur J."/>
            <person name="Wuest M."/>
            <person name="Wuest F."/>
        </authorList>
    </citation>
    <scope>NUCLEOTIDE SEQUENCE [LARGE SCALE GENOMIC DNA]</scope>
    <source>
        <strain evidence="2">S2_012_000_R3_94</strain>
    </source>
</reference>
<evidence type="ECO:0000259" key="1">
    <source>
        <dbReference type="Pfam" id="PF13649"/>
    </source>
</evidence>
<proteinExistence type="predicted"/>
<protein>
    <submittedName>
        <fullName evidence="2">Class I SAM-dependent methyltransferase</fullName>
    </submittedName>
</protein>
<organism evidence="2 3">
    <name type="scientific">Paracoccus denitrificans</name>
    <dbReference type="NCBI Taxonomy" id="266"/>
    <lineage>
        <taxon>Bacteria</taxon>
        <taxon>Pseudomonadati</taxon>
        <taxon>Pseudomonadota</taxon>
        <taxon>Alphaproteobacteria</taxon>
        <taxon>Rhodobacterales</taxon>
        <taxon>Paracoccaceae</taxon>
        <taxon>Paracoccus</taxon>
    </lineage>
</organism>
<sequence>MNWDERFAGEEYLFGTAPAHFIKRHAHRLAPGSEVLVVADGEGRNSVWLAEMGHTVTAWDNSAVAIEKARRLARTRDVDVTLSVQNAAEYPWPEARFDAVIGIFIQFAPPKLRDEMLAGMIRATRPGGFVMLHGYTVEQLKHGTGGPPVAENGPAPVLFRSRAHVRRPFVRRPLVISSRGLNVSGAGCRSR</sequence>
<dbReference type="InterPro" id="IPR041698">
    <property type="entry name" value="Methyltransf_25"/>
</dbReference>
<dbReference type="GO" id="GO:0032259">
    <property type="term" value="P:methylation"/>
    <property type="evidence" value="ECO:0007669"/>
    <property type="project" value="UniProtKB-KW"/>
</dbReference>
<name>A0A533I291_PARDE</name>
<comment type="caution">
    <text evidence="2">The sequence shown here is derived from an EMBL/GenBank/DDBJ whole genome shotgun (WGS) entry which is preliminary data.</text>
</comment>
<feature type="domain" description="Methyltransferase" evidence="1">
    <location>
        <begin position="35"/>
        <end position="128"/>
    </location>
</feature>
<dbReference type="EMBL" id="VAFL01000023">
    <property type="protein sequence ID" value="TKW64464.1"/>
    <property type="molecule type" value="Genomic_DNA"/>
</dbReference>
<dbReference type="Pfam" id="PF13649">
    <property type="entry name" value="Methyltransf_25"/>
    <property type="match status" value="1"/>
</dbReference>
<evidence type="ECO:0000313" key="2">
    <source>
        <dbReference type="EMBL" id="TKW64464.1"/>
    </source>
</evidence>
<dbReference type="GO" id="GO:0008168">
    <property type="term" value="F:methyltransferase activity"/>
    <property type="evidence" value="ECO:0007669"/>
    <property type="project" value="UniProtKB-KW"/>
</dbReference>